<proteinExistence type="predicted"/>
<keyword evidence="1" id="KW-0812">Transmembrane</keyword>
<keyword evidence="3" id="KW-1185">Reference proteome</keyword>
<dbReference type="EMBL" id="JAAGAA010000018">
    <property type="protein sequence ID" value="NDV14224.1"/>
    <property type="molecule type" value="Genomic_DNA"/>
</dbReference>
<organism evidence="2 3">
    <name type="scientific">Crenobacter caeni</name>
    <dbReference type="NCBI Taxonomy" id="2705474"/>
    <lineage>
        <taxon>Bacteria</taxon>
        <taxon>Pseudomonadati</taxon>
        <taxon>Pseudomonadota</taxon>
        <taxon>Betaproteobacteria</taxon>
        <taxon>Neisseriales</taxon>
        <taxon>Neisseriaceae</taxon>
        <taxon>Crenobacter</taxon>
    </lineage>
</organism>
<feature type="transmembrane region" description="Helical" evidence="1">
    <location>
        <begin position="53"/>
        <end position="74"/>
    </location>
</feature>
<sequence length="98" mass="10471">METINWKDRGSSVDIVKSVNAERHFTVVVEGALAKAFGAHFGTRAIGLTPVEVSAILGLTVIVAIGSLTLYALSKGYRVTGKARTPDGTEYEICFEPT</sequence>
<evidence type="ECO:0000256" key="1">
    <source>
        <dbReference type="SAM" id="Phobius"/>
    </source>
</evidence>
<reference evidence="2 3" key="1">
    <citation type="submission" date="2020-02" db="EMBL/GenBank/DDBJ databases">
        <authorList>
            <person name="Yang Z."/>
        </authorList>
    </citation>
    <scope>NUCLEOTIDE SEQUENCE [LARGE SCALE GENOMIC DNA]</scope>
    <source>
        <strain evidence="2 3">HX-7-9</strain>
    </source>
</reference>
<evidence type="ECO:0000313" key="3">
    <source>
        <dbReference type="Proteomes" id="UP000482578"/>
    </source>
</evidence>
<keyword evidence="1" id="KW-0472">Membrane</keyword>
<keyword evidence="1" id="KW-1133">Transmembrane helix</keyword>
<gene>
    <name evidence="2" type="ORF">GZH52_15750</name>
</gene>
<protein>
    <submittedName>
        <fullName evidence="2">Uncharacterized protein</fullName>
    </submittedName>
</protein>
<name>A0A6B2KVU8_9NEIS</name>
<comment type="caution">
    <text evidence="2">The sequence shown here is derived from an EMBL/GenBank/DDBJ whole genome shotgun (WGS) entry which is preliminary data.</text>
</comment>
<dbReference type="RefSeq" id="WP_163317883.1">
    <property type="nucleotide sequence ID" value="NZ_JAAGAA010000018.1"/>
</dbReference>
<evidence type="ECO:0000313" key="2">
    <source>
        <dbReference type="EMBL" id="NDV14224.1"/>
    </source>
</evidence>
<dbReference type="Proteomes" id="UP000482578">
    <property type="component" value="Unassembled WGS sequence"/>
</dbReference>
<accession>A0A6B2KVU8</accession>
<dbReference type="AlphaFoldDB" id="A0A6B2KVU8"/>